<dbReference type="NCBIfam" id="TIGR01484">
    <property type="entry name" value="HAD-SF-IIB"/>
    <property type="match status" value="1"/>
</dbReference>
<dbReference type="SFLD" id="SFLDS00003">
    <property type="entry name" value="Haloacid_Dehalogenase"/>
    <property type="match status" value="1"/>
</dbReference>
<dbReference type="Proteomes" id="UP000182945">
    <property type="component" value="Chromosome"/>
</dbReference>
<dbReference type="CDD" id="cd07516">
    <property type="entry name" value="HAD_Pase"/>
    <property type="match status" value="1"/>
</dbReference>
<dbReference type="PROSITE" id="PS01229">
    <property type="entry name" value="COF_2"/>
    <property type="match status" value="1"/>
</dbReference>
<dbReference type="PANTHER" id="PTHR10000:SF55">
    <property type="entry name" value="5-AMINO-6-(5-PHOSPHO-D-RIBITYLAMINO)URACIL PHOSPHATASE YCSE"/>
    <property type="match status" value="1"/>
</dbReference>
<dbReference type="SFLD" id="SFLDG01140">
    <property type="entry name" value="C2.B:_Phosphomannomutase_and_P"/>
    <property type="match status" value="1"/>
</dbReference>
<dbReference type="KEGG" id="vhl:BME96_15615"/>
<gene>
    <name evidence="1" type="ORF">BME96_15615</name>
</gene>
<protein>
    <recommendedName>
        <fullName evidence="3">Cof-type HAD-IIB family hydrolase</fullName>
    </recommendedName>
</protein>
<dbReference type="GO" id="GO:0005829">
    <property type="term" value="C:cytosol"/>
    <property type="evidence" value="ECO:0007669"/>
    <property type="project" value="TreeGrafter"/>
</dbReference>
<dbReference type="GeneID" id="71515840"/>
<dbReference type="InterPro" id="IPR000150">
    <property type="entry name" value="Cof"/>
</dbReference>
<reference evidence="1 2" key="1">
    <citation type="submission" date="2016-11" db="EMBL/GenBank/DDBJ databases">
        <title>Complete genome sequencing of Virgibacillus halodenitrificans PDB-F2.</title>
        <authorList>
            <person name="Sun Z."/>
            <person name="Zhou Y."/>
            <person name="Li H."/>
        </authorList>
    </citation>
    <scope>NUCLEOTIDE SEQUENCE [LARGE SCALE GENOMIC DNA]</scope>
    <source>
        <strain evidence="1 2">PDB-F2</strain>
    </source>
</reference>
<dbReference type="AlphaFoldDB" id="A0AAC9J2K1"/>
<dbReference type="NCBIfam" id="TIGR00099">
    <property type="entry name" value="Cof-subfamily"/>
    <property type="match status" value="1"/>
</dbReference>
<dbReference type="PROSITE" id="PS01228">
    <property type="entry name" value="COF_1"/>
    <property type="match status" value="1"/>
</dbReference>
<dbReference type="GO" id="GO:0016791">
    <property type="term" value="F:phosphatase activity"/>
    <property type="evidence" value="ECO:0007669"/>
    <property type="project" value="TreeGrafter"/>
</dbReference>
<dbReference type="EMBL" id="CP017962">
    <property type="protein sequence ID" value="APC49534.1"/>
    <property type="molecule type" value="Genomic_DNA"/>
</dbReference>
<dbReference type="SUPFAM" id="SSF56784">
    <property type="entry name" value="HAD-like"/>
    <property type="match status" value="1"/>
</dbReference>
<sequence>MKLVAIDLDGTLLSSECTISDFNKKAIRDVQEQGNAIVISSGRSLHDTKKILKLADIDCPIISGNGAITCYSDKIIQQQTISEAILSELIKLIEKMDVYYEVYTNEGIFIKGDRKDILNDEIQNIQGDSAWAKDLVEIQYSQHNIHFVQNDLELTTSKMEPYKVFVFSFDMMKLDTLKRILSDRDDISITTSGAQKLELGNNKASKGNALLFLADYLGVSLKDTVAIGDNLNDVSMFEVAGISIAMENGEAAAKEKAHYITKHCNNDGVGYALGKYVLEKSFSSN</sequence>
<dbReference type="PANTHER" id="PTHR10000">
    <property type="entry name" value="PHOSPHOSERINE PHOSPHATASE"/>
    <property type="match status" value="1"/>
</dbReference>
<accession>A0AAC9J2K1</accession>
<evidence type="ECO:0008006" key="3">
    <source>
        <dbReference type="Google" id="ProtNLM"/>
    </source>
</evidence>
<proteinExistence type="predicted"/>
<organism evidence="1 2">
    <name type="scientific">Virgibacillus halodenitrificans</name>
    <name type="common">Bacillus halodenitrificans</name>
    <dbReference type="NCBI Taxonomy" id="1482"/>
    <lineage>
        <taxon>Bacteria</taxon>
        <taxon>Bacillati</taxon>
        <taxon>Bacillota</taxon>
        <taxon>Bacilli</taxon>
        <taxon>Bacillales</taxon>
        <taxon>Bacillaceae</taxon>
        <taxon>Virgibacillus</taxon>
    </lineage>
</organism>
<dbReference type="InterPro" id="IPR023214">
    <property type="entry name" value="HAD_sf"/>
</dbReference>
<dbReference type="InterPro" id="IPR036412">
    <property type="entry name" value="HAD-like_sf"/>
</dbReference>
<dbReference type="Pfam" id="PF08282">
    <property type="entry name" value="Hydrolase_3"/>
    <property type="match status" value="1"/>
</dbReference>
<dbReference type="Gene3D" id="3.40.50.1000">
    <property type="entry name" value="HAD superfamily/HAD-like"/>
    <property type="match status" value="1"/>
</dbReference>
<dbReference type="GO" id="GO:0000287">
    <property type="term" value="F:magnesium ion binding"/>
    <property type="evidence" value="ECO:0007669"/>
    <property type="project" value="TreeGrafter"/>
</dbReference>
<dbReference type="Gene3D" id="3.30.1240.10">
    <property type="match status" value="1"/>
</dbReference>
<evidence type="ECO:0000313" key="2">
    <source>
        <dbReference type="Proteomes" id="UP000182945"/>
    </source>
</evidence>
<name>A0AAC9J2K1_VIRHA</name>
<evidence type="ECO:0000313" key="1">
    <source>
        <dbReference type="EMBL" id="APC49534.1"/>
    </source>
</evidence>
<dbReference type="RefSeq" id="WP_071649554.1">
    <property type="nucleotide sequence ID" value="NZ_CP017962.1"/>
</dbReference>
<dbReference type="InterPro" id="IPR006379">
    <property type="entry name" value="HAD-SF_hydro_IIB"/>
</dbReference>